<dbReference type="OrthoDB" id="196131at2759"/>
<dbReference type="PROSITE" id="PS00039">
    <property type="entry name" value="DEAD_ATP_HELICASE"/>
    <property type="match status" value="1"/>
</dbReference>
<keyword evidence="2" id="KW-0396">Initiation factor</keyword>
<keyword evidence="6 16" id="KW-0067">ATP-binding</keyword>
<evidence type="ECO:0000256" key="12">
    <source>
        <dbReference type="ARBA" id="ARBA00025917"/>
    </source>
</evidence>
<sequence length="663" mass="71446">MHFNASYGQKGAPPQFTPHQEQWGGRPGVFEDGNPQGGYNSYQQRAPGGFDGRYARGGRGRGAGGGMYGRGGVFEHDSGYHRPMQYHGEGGSHAYHREEKPEDEIFKEHTPGINFDQYEAIKVHLSPDDIPPMETFAAMNTAPALKENVARCRYQKPTPVQKYGIPVVLSGHDLMACAQTGSGKTAAYLIPLVSSILNNTSQNPQGHGSRSSPAALVMAPTRELSIQIHEEGRKFTYRTGIRCVVVYGGADPRHQVHELSRGCGLLVATPGRLWDVFTRGYVTFSSIRFMVLDEADRMLDMGFEPQIRMIVQGQGSDMPPPGQRQTLLYSATFPTEIQQLAREFLHRHYFLQVGRVGSTTENITQDVRWVEDTDKREHLLRLLHENQGQLILVFVEKKRDADHLERFLRNNRITCASIHGDRVQREREEALNMFKSAICQVLVATDVASRGLDIPNVGIVIQYDMPSNIDDYVHRIGRTGRAGKVGRAVSFFNEKNRNIVDDLVPLLNETHQVVLPQVMELMKRPNINNGRGGNGGGYRGYRGGGFFGGGGYRGGRGGYRGGNNRGAYGGGYGGGYSGGYGYGGGGGYVANMGGGGRGGGGGYGANMGGGGRGGGGSYGANMGGGGRGGGFRDYNGGAGGTGSGAFGAPAGDGRTMFADNLNA</sequence>
<evidence type="ECO:0000313" key="21">
    <source>
        <dbReference type="EMBL" id="ESL07971.1"/>
    </source>
</evidence>
<feature type="short sequence motif" description="Q motif" evidence="15">
    <location>
        <begin position="134"/>
        <end position="162"/>
    </location>
</feature>
<keyword evidence="4 16" id="KW-0378">Hydrolase</keyword>
<evidence type="ECO:0000313" key="22">
    <source>
        <dbReference type="Proteomes" id="UP000031737"/>
    </source>
</evidence>
<dbReference type="FunFam" id="3.40.50.300:FF:000008">
    <property type="entry name" value="ATP-dependent RNA helicase RhlB"/>
    <property type="match status" value="1"/>
</dbReference>
<dbReference type="SMART" id="SM00487">
    <property type="entry name" value="DEXDc"/>
    <property type="match status" value="1"/>
</dbReference>
<dbReference type="PROSITE" id="PS51194">
    <property type="entry name" value="HELICASE_CTER"/>
    <property type="match status" value="1"/>
</dbReference>
<comment type="similarity">
    <text evidence="9">Belongs to the DEAD box helicase family. eIF4A subfamily.</text>
</comment>
<keyword evidence="3 16" id="KW-0547">Nucleotide-binding</keyword>
<dbReference type="PROSITE" id="PS51192">
    <property type="entry name" value="HELICASE_ATP_BIND_1"/>
    <property type="match status" value="1"/>
</dbReference>
<evidence type="ECO:0000256" key="3">
    <source>
        <dbReference type="ARBA" id="ARBA00022741"/>
    </source>
</evidence>
<keyword evidence="7" id="KW-0694">RNA-binding</keyword>
<comment type="subunit">
    <text evidence="12">eIF4F is a multi-subunit complex, the composition of which varies with external and internal environmental conditions. It is composed of at least EIF4A, EIF4E and EIF4G.</text>
</comment>
<evidence type="ECO:0000256" key="9">
    <source>
        <dbReference type="ARBA" id="ARBA00024352"/>
    </source>
</evidence>
<evidence type="ECO:0000256" key="7">
    <source>
        <dbReference type="ARBA" id="ARBA00022884"/>
    </source>
</evidence>
<dbReference type="CDD" id="cd17967">
    <property type="entry name" value="DEADc_DDX3_DDX4"/>
    <property type="match status" value="1"/>
</dbReference>
<dbReference type="CDD" id="cd18787">
    <property type="entry name" value="SF2_C_DEAD"/>
    <property type="match status" value="1"/>
</dbReference>
<dbReference type="VEuPathDB" id="TriTrypDB:TRSC58_04334"/>
<evidence type="ECO:0000256" key="2">
    <source>
        <dbReference type="ARBA" id="ARBA00022540"/>
    </source>
</evidence>
<evidence type="ECO:0000259" key="19">
    <source>
        <dbReference type="PROSITE" id="PS51194"/>
    </source>
</evidence>
<dbReference type="PROSITE" id="PS51195">
    <property type="entry name" value="Q_MOTIF"/>
    <property type="match status" value="1"/>
</dbReference>
<name>A0A061J1H0_TRYRA</name>
<evidence type="ECO:0000259" key="18">
    <source>
        <dbReference type="PROSITE" id="PS51192"/>
    </source>
</evidence>
<dbReference type="Pfam" id="PF00270">
    <property type="entry name" value="DEAD"/>
    <property type="match status" value="1"/>
</dbReference>
<evidence type="ECO:0000256" key="13">
    <source>
        <dbReference type="ARBA" id="ARBA00030297"/>
    </source>
</evidence>
<dbReference type="InterPro" id="IPR014001">
    <property type="entry name" value="Helicase_ATP-bd"/>
</dbReference>
<dbReference type="InterPro" id="IPR014014">
    <property type="entry name" value="RNA_helicase_DEAD_Q_motif"/>
</dbReference>
<evidence type="ECO:0000256" key="4">
    <source>
        <dbReference type="ARBA" id="ARBA00022801"/>
    </source>
</evidence>
<evidence type="ECO:0000256" key="6">
    <source>
        <dbReference type="ARBA" id="ARBA00022840"/>
    </source>
</evidence>
<dbReference type="InterPro" id="IPR011545">
    <property type="entry name" value="DEAD/DEAH_box_helicase_dom"/>
</dbReference>
<evidence type="ECO:0000256" key="10">
    <source>
        <dbReference type="ARBA" id="ARBA00024417"/>
    </source>
</evidence>
<dbReference type="InterPro" id="IPR000629">
    <property type="entry name" value="RNA-helicase_DEAD-box_CS"/>
</dbReference>
<dbReference type="InterPro" id="IPR044763">
    <property type="entry name" value="Ded1/Dbp1_DEADc"/>
</dbReference>
<dbReference type="GO" id="GO:0003724">
    <property type="term" value="F:RNA helicase activity"/>
    <property type="evidence" value="ECO:0007669"/>
    <property type="project" value="UniProtKB-EC"/>
</dbReference>
<comment type="caution">
    <text evidence="21">The sequence shown here is derived from an EMBL/GenBank/DDBJ whole genome shotgun (WGS) entry which is preliminary data.</text>
</comment>
<evidence type="ECO:0000256" key="17">
    <source>
        <dbReference type="SAM" id="MobiDB-lite"/>
    </source>
</evidence>
<dbReference type="InterPro" id="IPR001650">
    <property type="entry name" value="Helicase_C-like"/>
</dbReference>
<evidence type="ECO:0000256" key="8">
    <source>
        <dbReference type="ARBA" id="ARBA00022917"/>
    </source>
</evidence>
<evidence type="ECO:0000256" key="15">
    <source>
        <dbReference type="PROSITE-ProRule" id="PRU00552"/>
    </source>
</evidence>
<dbReference type="SUPFAM" id="SSF52540">
    <property type="entry name" value="P-loop containing nucleoside triphosphate hydrolases"/>
    <property type="match status" value="1"/>
</dbReference>
<dbReference type="EMBL" id="AUPL01004334">
    <property type="protein sequence ID" value="ESL07971.1"/>
    <property type="molecule type" value="Genomic_DNA"/>
</dbReference>
<dbReference type="GO" id="GO:0005524">
    <property type="term" value="F:ATP binding"/>
    <property type="evidence" value="ECO:0007669"/>
    <property type="project" value="UniProtKB-KW"/>
</dbReference>
<dbReference type="Proteomes" id="UP000031737">
    <property type="component" value="Unassembled WGS sequence"/>
</dbReference>
<dbReference type="GO" id="GO:0016787">
    <property type="term" value="F:hydrolase activity"/>
    <property type="evidence" value="ECO:0007669"/>
    <property type="project" value="UniProtKB-KW"/>
</dbReference>
<comment type="catalytic activity">
    <reaction evidence="14">
        <text>ATP + H2O = ADP + phosphate + H(+)</text>
        <dbReference type="Rhea" id="RHEA:13065"/>
        <dbReference type="ChEBI" id="CHEBI:15377"/>
        <dbReference type="ChEBI" id="CHEBI:15378"/>
        <dbReference type="ChEBI" id="CHEBI:30616"/>
        <dbReference type="ChEBI" id="CHEBI:43474"/>
        <dbReference type="ChEBI" id="CHEBI:456216"/>
        <dbReference type="EC" id="3.6.4.13"/>
    </reaction>
</comment>
<keyword evidence="22" id="KW-1185">Reference proteome</keyword>
<evidence type="ECO:0000259" key="20">
    <source>
        <dbReference type="PROSITE" id="PS51195"/>
    </source>
</evidence>
<dbReference type="Gene3D" id="3.40.50.300">
    <property type="entry name" value="P-loop containing nucleotide triphosphate hydrolases"/>
    <property type="match status" value="2"/>
</dbReference>
<gene>
    <name evidence="21" type="ORF">TRSC58_04334</name>
</gene>
<feature type="domain" description="Helicase ATP-binding" evidence="18">
    <location>
        <begin position="165"/>
        <end position="351"/>
    </location>
</feature>
<evidence type="ECO:0000256" key="16">
    <source>
        <dbReference type="RuleBase" id="RU000492"/>
    </source>
</evidence>
<dbReference type="InterPro" id="IPR027417">
    <property type="entry name" value="P-loop_NTPase"/>
</dbReference>
<evidence type="ECO:0000256" key="5">
    <source>
        <dbReference type="ARBA" id="ARBA00022806"/>
    </source>
</evidence>
<evidence type="ECO:0000256" key="11">
    <source>
        <dbReference type="ARBA" id="ARBA00024769"/>
    </source>
</evidence>
<dbReference type="SMART" id="SM00490">
    <property type="entry name" value="HELICc"/>
    <property type="match status" value="1"/>
</dbReference>
<reference evidence="21 22" key="1">
    <citation type="submission" date="2013-07" db="EMBL/GenBank/DDBJ databases">
        <authorList>
            <person name="Stoco P.H."/>
            <person name="Wagner G."/>
            <person name="Gerber A."/>
            <person name="Zaha A."/>
            <person name="Thompson C."/>
            <person name="Bartholomeu D.C."/>
            <person name="Luckemeyer D.D."/>
            <person name="Bahia D."/>
            <person name="Loreto E."/>
            <person name="Prestes E.B."/>
            <person name="Lima F.M."/>
            <person name="Rodrigues-Luiz G."/>
            <person name="Vallejo G.A."/>
            <person name="Filho J.F."/>
            <person name="Monteiro K.M."/>
            <person name="Tyler K.M."/>
            <person name="de Almeida L.G."/>
            <person name="Ortiz M.F."/>
            <person name="Siervo M.A."/>
            <person name="de Moraes M.H."/>
            <person name="Cunha O.L."/>
            <person name="Mendonca-Neto R."/>
            <person name="Silva R."/>
            <person name="Teixeira S.M."/>
            <person name="Murta S.M."/>
            <person name="Sincero T.C."/>
            <person name="Mendes T.A."/>
            <person name="Urmenyi T.P."/>
            <person name="Silva V.G."/>
            <person name="da Rocha W.D."/>
            <person name="Andersson B."/>
            <person name="Romanha A.J."/>
            <person name="Steindel M."/>
            <person name="de Vasconcelos A.T."/>
            <person name="Grisard E.C."/>
        </authorList>
    </citation>
    <scope>NUCLEOTIDE SEQUENCE [LARGE SCALE GENOMIC DNA]</scope>
    <source>
        <strain evidence="21 22">SC58</strain>
    </source>
</reference>
<accession>A0A061J1H0</accession>
<dbReference type="AlphaFoldDB" id="A0A061J1H0"/>
<dbReference type="PANTHER" id="PTHR47958">
    <property type="entry name" value="ATP-DEPENDENT RNA HELICASE DBP3"/>
    <property type="match status" value="1"/>
</dbReference>
<dbReference type="GO" id="GO:0003743">
    <property type="term" value="F:translation initiation factor activity"/>
    <property type="evidence" value="ECO:0007669"/>
    <property type="project" value="UniProtKB-KW"/>
</dbReference>
<keyword evidence="8" id="KW-0648">Protein biosynthesis</keyword>
<dbReference type="GO" id="GO:0003723">
    <property type="term" value="F:RNA binding"/>
    <property type="evidence" value="ECO:0007669"/>
    <property type="project" value="UniProtKB-KW"/>
</dbReference>
<evidence type="ECO:0000256" key="14">
    <source>
        <dbReference type="ARBA" id="ARBA00047984"/>
    </source>
</evidence>
<feature type="region of interest" description="Disordered" evidence="17">
    <location>
        <begin position="1"/>
        <end position="49"/>
    </location>
</feature>
<feature type="domain" description="DEAD-box RNA helicase Q" evidence="20">
    <location>
        <begin position="134"/>
        <end position="162"/>
    </location>
</feature>
<dbReference type="Pfam" id="PF00271">
    <property type="entry name" value="Helicase_C"/>
    <property type="match status" value="1"/>
</dbReference>
<dbReference type="FunFam" id="3.40.50.300:FF:000397">
    <property type="entry name" value="Probable ATP-dependent RNA helicase DDX4"/>
    <property type="match status" value="1"/>
</dbReference>
<feature type="domain" description="Helicase C-terminal" evidence="19">
    <location>
        <begin position="375"/>
        <end position="522"/>
    </location>
</feature>
<proteinExistence type="inferred from homology"/>
<protein>
    <recommendedName>
        <fullName evidence="10">Probable eukaryotic initiation factor 4A</fullName>
        <ecNumber evidence="1">3.6.4.13</ecNumber>
    </recommendedName>
    <alternativeName>
        <fullName evidence="13">ATP-dependent RNA helicase eIF4A</fullName>
    </alternativeName>
</protein>
<evidence type="ECO:0000256" key="1">
    <source>
        <dbReference type="ARBA" id="ARBA00012552"/>
    </source>
</evidence>
<keyword evidence="5 16" id="KW-0347">Helicase</keyword>
<comment type="function">
    <text evidence="11">ATP-dependent RNA helicase which is a subunit of the eIF4F complex involved in cap recognition and is required for mRNA binding to ribosome. In the current model of translation initiation, eIF4A unwinds RNA secondary structures in the 5'-UTR of mRNAs which is necessary to allow efficient binding of the small ribosomal subunit, and subsequent scanning for the initiator codon.</text>
</comment>
<dbReference type="EC" id="3.6.4.13" evidence="1"/>
<organism evidence="21 22">
    <name type="scientific">Trypanosoma rangeli SC58</name>
    <dbReference type="NCBI Taxonomy" id="429131"/>
    <lineage>
        <taxon>Eukaryota</taxon>
        <taxon>Discoba</taxon>
        <taxon>Euglenozoa</taxon>
        <taxon>Kinetoplastea</taxon>
        <taxon>Metakinetoplastina</taxon>
        <taxon>Trypanosomatida</taxon>
        <taxon>Trypanosomatidae</taxon>
        <taxon>Trypanosoma</taxon>
        <taxon>Herpetosoma</taxon>
    </lineage>
</organism>